<dbReference type="GO" id="GO:0004519">
    <property type="term" value="F:endonuclease activity"/>
    <property type="evidence" value="ECO:0007669"/>
    <property type="project" value="UniProtKB-KW"/>
</dbReference>
<dbReference type="SMART" id="SM00507">
    <property type="entry name" value="HNHc"/>
    <property type="match status" value="1"/>
</dbReference>
<keyword evidence="2" id="KW-0255">Endonuclease</keyword>
<dbReference type="PANTHER" id="PTHR33877">
    <property type="entry name" value="SLL1193 PROTEIN"/>
    <property type="match status" value="1"/>
</dbReference>
<evidence type="ECO:0000313" key="3">
    <source>
        <dbReference type="Proteomes" id="UP000652567"/>
    </source>
</evidence>
<evidence type="ECO:0000259" key="1">
    <source>
        <dbReference type="SMART" id="SM00507"/>
    </source>
</evidence>
<dbReference type="Gene3D" id="1.10.30.50">
    <property type="match status" value="1"/>
</dbReference>
<dbReference type="CDD" id="cd00085">
    <property type="entry name" value="HNHc"/>
    <property type="match status" value="1"/>
</dbReference>
<accession>A0A928VAI3</accession>
<dbReference type="Pfam" id="PF14279">
    <property type="entry name" value="HNH_5"/>
    <property type="match status" value="1"/>
</dbReference>
<dbReference type="InterPro" id="IPR029471">
    <property type="entry name" value="HNH_5"/>
</dbReference>
<keyword evidence="2" id="KW-0378">Hydrolase</keyword>
<evidence type="ECO:0000313" key="2">
    <source>
        <dbReference type="EMBL" id="MBE8719014.1"/>
    </source>
</evidence>
<gene>
    <name evidence="2" type="ORF">C4F51_17700</name>
</gene>
<reference evidence="2" key="1">
    <citation type="submission" date="2018-07" db="EMBL/GenBank/DDBJ databases">
        <title>Genome assembly of strain Ka43.</title>
        <authorList>
            <person name="Kukolya J."/>
            <person name="Nagy I."/>
            <person name="Horvath B."/>
            <person name="Toth A."/>
        </authorList>
    </citation>
    <scope>NUCLEOTIDE SEQUENCE</scope>
    <source>
        <strain evidence="2">KB43</strain>
    </source>
</reference>
<keyword evidence="2" id="KW-0540">Nuclease</keyword>
<protein>
    <submittedName>
        <fullName evidence="2">HNH endonuclease</fullName>
    </submittedName>
</protein>
<comment type="caution">
    <text evidence="2">The sequence shown here is derived from an EMBL/GenBank/DDBJ whole genome shotgun (WGS) entry which is preliminary data.</text>
</comment>
<dbReference type="AlphaFoldDB" id="A0A928VAI3"/>
<name>A0A928VAI3_9GAMM</name>
<organism evidence="2 3">
    <name type="scientific">Cellvibrio polysaccharolyticus</name>
    <dbReference type="NCBI Taxonomy" id="2082724"/>
    <lineage>
        <taxon>Bacteria</taxon>
        <taxon>Pseudomonadati</taxon>
        <taxon>Pseudomonadota</taxon>
        <taxon>Gammaproteobacteria</taxon>
        <taxon>Cellvibrionales</taxon>
        <taxon>Cellvibrionaceae</taxon>
        <taxon>Cellvibrio</taxon>
    </lineage>
</organism>
<dbReference type="InterPro" id="IPR052892">
    <property type="entry name" value="NA-targeting_endonuclease"/>
</dbReference>
<keyword evidence="3" id="KW-1185">Reference proteome</keyword>
<proteinExistence type="predicted"/>
<feature type="domain" description="HNH nuclease" evidence="1">
    <location>
        <begin position="79"/>
        <end position="132"/>
    </location>
</feature>
<dbReference type="InterPro" id="IPR003615">
    <property type="entry name" value="HNH_nuc"/>
</dbReference>
<dbReference type="EMBL" id="PRDL01000001">
    <property type="protein sequence ID" value="MBE8719014.1"/>
    <property type="molecule type" value="Genomic_DNA"/>
</dbReference>
<dbReference type="PANTHER" id="PTHR33877:SF2">
    <property type="entry name" value="OS07G0170200 PROTEIN"/>
    <property type="match status" value="1"/>
</dbReference>
<sequence length="191" mass="21695">MEARILRLNAAGHPLEWLHWQTAVCLFSRDLVLWSLGGQVREVYGGYSRMTGKQSMTGLPAIIACGGSRLGPLRKIQPLTNRTLFARDSYQCLYCGKYLSFGLLSRDHVHPLSRGGRDCWANVVTACRRCNQYKGDRLLSELDMELLALPFSPNAAEYLALLNSDRIREDQMEYLRPQFSRQRAWSLARAG</sequence>
<dbReference type="RefSeq" id="WP_193912046.1">
    <property type="nucleotide sequence ID" value="NZ_PRDL01000001.1"/>
</dbReference>
<dbReference type="Proteomes" id="UP000652567">
    <property type="component" value="Unassembled WGS sequence"/>
</dbReference>